<reference evidence="4" key="1">
    <citation type="submission" date="2023-02" db="EMBL/GenBank/DDBJ databases">
        <title>Genome of toxic invasive species Heracleum sosnowskyi carries increased number of genes despite the absence of recent whole-genome duplications.</title>
        <authorList>
            <person name="Schelkunov M."/>
            <person name="Shtratnikova V."/>
            <person name="Makarenko M."/>
            <person name="Klepikova A."/>
            <person name="Omelchenko D."/>
            <person name="Novikova G."/>
            <person name="Obukhova E."/>
            <person name="Bogdanov V."/>
            <person name="Penin A."/>
            <person name="Logacheva M."/>
        </authorList>
    </citation>
    <scope>NUCLEOTIDE SEQUENCE</scope>
    <source>
        <strain evidence="4">Hsosn_3</strain>
        <tissue evidence="4">Leaf</tissue>
    </source>
</reference>
<dbReference type="PANTHER" id="PTHR31879">
    <property type="entry name" value="DET1- AND DDB1-ASSOCIATED PROTEIN 1"/>
    <property type="match status" value="1"/>
</dbReference>
<gene>
    <name evidence="4" type="ORF">POM88_038818</name>
</gene>
<sequence>MAGSSSSSAPSSHSPAAGASKFLANLPNRGLLSSSTVYSTNPGGMRVYICEHDTSPPESQLIKTNQTNILIRSLVLKKRKVDSNSKDGKAVSVAESSRKRAPERTVEGRTPSKRGVSNTPNSSHPEGSKSRAPEKDLQSLTVERLRALLKEKGLSTKGKKDELIARLRGVNG</sequence>
<feature type="domain" description="SAP" evidence="3">
    <location>
        <begin position="137"/>
        <end position="171"/>
    </location>
</feature>
<dbReference type="InterPro" id="IPR033575">
    <property type="entry name" value="DDA1-like"/>
</dbReference>
<evidence type="ECO:0000259" key="3">
    <source>
        <dbReference type="PROSITE" id="PS50800"/>
    </source>
</evidence>
<dbReference type="Pfam" id="PF02037">
    <property type="entry name" value="SAP"/>
    <property type="match status" value="1"/>
</dbReference>
<keyword evidence="5" id="KW-1185">Reference proteome</keyword>
<comment type="caution">
    <text evidence="4">The sequence shown here is derived from an EMBL/GenBank/DDBJ whole genome shotgun (WGS) entry which is preliminary data.</text>
</comment>
<proteinExistence type="inferred from homology"/>
<dbReference type="Pfam" id="PF10172">
    <property type="entry name" value="DDA1"/>
    <property type="match status" value="1"/>
</dbReference>
<evidence type="ECO:0000256" key="2">
    <source>
        <dbReference type="SAM" id="MobiDB-lite"/>
    </source>
</evidence>
<evidence type="ECO:0000256" key="1">
    <source>
        <dbReference type="ARBA" id="ARBA00008042"/>
    </source>
</evidence>
<evidence type="ECO:0000313" key="5">
    <source>
        <dbReference type="Proteomes" id="UP001237642"/>
    </source>
</evidence>
<dbReference type="GO" id="GO:0080008">
    <property type="term" value="C:Cul4-RING E3 ubiquitin ligase complex"/>
    <property type="evidence" value="ECO:0007669"/>
    <property type="project" value="TreeGrafter"/>
</dbReference>
<feature type="compositionally biased region" description="Basic and acidic residues" evidence="2">
    <location>
        <begin position="126"/>
        <end position="139"/>
    </location>
</feature>
<feature type="region of interest" description="Disordered" evidence="2">
    <location>
        <begin position="78"/>
        <end position="139"/>
    </location>
</feature>
<dbReference type="GO" id="GO:0032436">
    <property type="term" value="P:positive regulation of proteasomal ubiquitin-dependent protein catabolic process"/>
    <property type="evidence" value="ECO:0007669"/>
    <property type="project" value="TreeGrafter"/>
</dbReference>
<dbReference type="SMART" id="SM00513">
    <property type="entry name" value="SAP"/>
    <property type="match status" value="1"/>
</dbReference>
<comment type="similarity">
    <text evidence="1">Belongs to the DDA1 family.</text>
</comment>
<organism evidence="4 5">
    <name type="scientific">Heracleum sosnowskyi</name>
    <dbReference type="NCBI Taxonomy" id="360622"/>
    <lineage>
        <taxon>Eukaryota</taxon>
        <taxon>Viridiplantae</taxon>
        <taxon>Streptophyta</taxon>
        <taxon>Embryophyta</taxon>
        <taxon>Tracheophyta</taxon>
        <taxon>Spermatophyta</taxon>
        <taxon>Magnoliopsida</taxon>
        <taxon>eudicotyledons</taxon>
        <taxon>Gunneridae</taxon>
        <taxon>Pentapetalae</taxon>
        <taxon>asterids</taxon>
        <taxon>campanulids</taxon>
        <taxon>Apiales</taxon>
        <taxon>Apiaceae</taxon>
        <taxon>Apioideae</taxon>
        <taxon>apioid superclade</taxon>
        <taxon>Tordylieae</taxon>
        <taxon>Tordyliinae</taxon>
        <taxon>Heracleum</taxon>
    </lineage>
</organism>
<protein>
    <submittedName>
        <fullName evidence="4">DET1- and DDB1-associated protein 1</fullName>
    </submittedName>
</protein>
<dbReference type="AlphaFoldDB" id="A0AAD8M8C5"/>
<name>A0AAD8M8C5_9APIA</name>
<dbReference type="Proteomes" id="UP001237642">
    <property type="component" value="Unassembled WGS sequence"/>
</dbReference>
<dbReference type="Gene3D" id="1.10.720.30">
    <property type="entry name" value="SAP domain"/>
    <property type="match status" value="1"/>
</dbReference>
<accession>A0AAD8M8C5</accession>
<dbReference type="InterPro" id="IPR036361">
    <property type="entry name" value="SAP_dom_sf"/>
</dbReference>
<dbReference type="EMBL" id="JAUIZM010000009">
    <property type="protein sequence ID" value="KAK1363257.1"/>
    <property type="molecule type" value="Genomic_DNA"/>
</dbReference>
<feature type="compositionally biased region" description="Basic and acidic residues" evidence="2">
    <location>
        <begin position="96"/>
        <end position="107"/>
    </location>
</feature>
<dbReference type="InterPro" id="IPR003034">
    <property type="entry name" value="SAP_dom"/>
</dbReference>
<feature type="compositionally biased region" description="Polar residues" evidence="2">
    <location>
        <begin position="115"/>
        <end position="125"/>
    </location>
</feature>
<evidence type="ECO:0000313" key="4">
    <source>
        <dbReference type="EMBL" id="KAK1363257.1"/>
    </source>
</evidence>
<dbReference type="PROSITE" id="PS50800">
    <property type="entry name" value="SAP"/>
    <property type="match status" value="1"/>
</dbReference>
<dbReference type="InterPro" id="IPR018276">
    <property type="entry name" value="DDA1_dom"/>
</dbReference>
<dbReference type="PANTHER" id="PTHR31879:SF2">
    <property type="entry name" value="DET1- AND DDB1-ASSOCIATED PROTEIN 1"/>
    <property type="match status" value="1"/>
</dbReference>
<reference evidence="4" key="2">
    <citation type="submission" date="2023-05" db="EMBL/GenBank/DDBJ databases">
        <authorList>
            <person name="Schelkunov M.I."/>
        </authorList>
    </citation>
    <scope>NUCLEOTIDE SEQUENCE</scope>
    <source>
        <strain evidence="4">Hsosn_3</strain>
        <tissue evidence="4">Leaf</tissue>
    </source>
</reference>
<dbReference type="SUPFAM" id="SSF68906">
    <property type="entry name" value="SAP domain"/>
    <property type="match status" value="1"/>
</dbReference>